<dbReference type="PRINTS" id="PR00411">
    <property type="entry name" value="PNDRDTASEI"/>
</dbReference>
<feature type="region of interest" description="Disordered" evidence="6">
    <location>
        <begin position="434"/>
        <end position="453"/>
    </location>
</feature>
<evidence type="ECO:0000256" key="1">
    <source>
        <dbReference type="ARBA" id="ARBA00005272"/>
    </source>
</evidence>
<evidence type="ECO:0000256" key="6">
    <source>
        <dbReference type="SAM" id="MobiDB-lite"/>
    </source>
</evidence>
<dbReference type="InterPro" id="IPR045024">
    <property type="entry name" value="NDH-2"/>
</dbReference>
<organism evidence="8 9">
    <name type="scientific">Haloechinothrix salitolerans</name>
    <dbReference type="NCBI Taxonomy" id="926830"/>
    <lineage>
        <taxon>Bacteria</taxon>
        <taxon>Bacillati</taxon>
        <taxon>Actinomycetota</taxon>
        <taxon>Actinomycetes</taxon>
        <taxon>Pseudonocardiales</taxon>
        <taxon>Pseudonocardiaceae</taxon>
        <taxon>Haloechinothrix</taxon>
    </lineage>
</organism>
<dbReference type="InterPro" id="IPR023753">
    <property type="entry name" value="FAD/NAD-binding_dom"/>
</dbReference>
<protein>
    <submittedName>
        <fullName evidence="8">NAD(P)/FAD-dependent oxidoreductase</fullName>
    </submittedName>
</protein>
<dbReference type="Pfam" id="PF07992">
    <property type="entry name" value="Pyr_redox_2"/>
    <property type="match status" value="1"/>
</dbReference>
<dbReference type="PANTHER" id="PTHR43706">
    <property type="entry name" value="NADH DEHYDROGENASE"/>
    <property type="match status" value="1"/>
</dbReference>
<dbReference type="EMBL" id="JBHSXX010000001">
    <property type="protein sequence ID" value="MFC6868849.1"/>
    <property type="molecule type" value="Genomic_DNA"/>
</dbReference>
<evidence type="ECO:0000256" key="5">
    <source>
        <dbReference type="ARBA" id="ARBA00023027"/>
    </source>
</evidence>
<dbReference type="Proteomes" id="UP001596337">
    <property type="component" value="Unassembled WGS sequence"/>
</dbReference>
<sequence>MSSGTGVGRERPRVLVIGAGFGGFHCLRTLERILPAGAAELVAVNPSDYMLYVPLLPEVAAGSLDPRQVAVPLRSALPRTKLMLGSATDIDVERQVCTIVDVEGRARSEHWDYIVLASGSVTRLLSIPGVAEHAKGFKSIAESIYLRDHILRQLQLAEQTEDPAERAARTTFVVVGAGYTGTEVAAQGQLLAQQALKQHPGLHDNEIRWMLLDLAPRVLPGLNPRLSKPTARVLRRRGVDVRMETSVSEVGEDYAKLTDGTEIPTRTVVWCVGVRPDPVVESLGLETERGRVTVDDHLRVPRTEGLYAIGDVAAVPDPAKPGESTPMTAQHAQRHGETAGRNVAAALGYGEPEPYRYRAKGFVVDLGGWHGVADPFHVPVSGPLAKVIARGYHLAALPAGKLRVAFDWLADALTSRQLVQFGLVSETGVSLREADRVPTHGEAAPAEPHAASR</sequence>
<comment type="similarity">
    <text evidence="1">Belongs to the NADH dehydrogenase family.</text>
</comment>
<evidence type="ECO:0000313" key="8">
    <source>
        <dbReference type="EMBL" id="MFC6868849.1"/>
    </source>
</evidence>
<evidence type="ECO:0000259" key="7">
    <source>
        <dbReference type="Pfam" id="PF07992"/>
    </source>
</evidence>
<evidence type="ECO:0000313" key="9">
    <source>
        <dbReference type="Proteomes" id="UP001596337"/>
    </source>
</evidence>
<accession>A0ABW2C249</accession>
<keyword evidence="4" id="KW-0560">Oxidoreductase</keyword>
<dbReference type="InterPro" id="IPR036188">
    <property type="entry name" value="FAD/NAD-bd_sf"/>
</dbReference>
<evidence type="ECO:0000256" key="2">
    <source>
        <dbReference type="ARBA" id="ARBA00022630"/>
    </source>
</evidence>
<name>A0ABW2C249_9PSEU</name>
<dbReference type="PANTHER" id="PTHR43706:SF45">
    <property type="entry name" value="NADH DEHYDROGENASE-LIKE PROTEIN RV1812C"/>
    <property type="match status" value="1"/>
</dbReference>
<evidence type="ECO:0000256" key="3">
    <source>
        <dbReference type="ARBA" id="ARBA00022827"/>
    </source>
</evidence>
<reference evidence="9" key="1">
    <citation type="journal article" date="2019" name="Int. J. Syst. Evol. Microbiol.">
        <title>The Global Catalogue of Microorganisms (GCM) 10K type strain sequencing project: providing services to taxonomists for standard genome sequencing and annotation.</title>
        <authorList>
            <consortium name="The Broad Institute Genomics Platform"/>
            <consortium name="The Broad Institute Genome Sequencing Center for Infectious Disease"/>
            <person name="Wu L."/>
            <person name="Ma J."/>
        </authorList>
    </citation>
    <scope>NUCLEOTIDE SEQUENCE [LARGE SCALE GENOMIC DNA]</scope>
    <source>
        <strain evidence="9">KCTC 32255</strain>
    </source>
</reference>
<evidence type="ECO:0000256" key="4">
    <source>
        <dbReference type="ARBA" id="ARBA00023002"/>
    </source>
</evidence>
<keyword evidence="5" id="KW-0520">NAD</keyword>
<dbReference type="Gene3D" id="3.50.50.100">
    <property type="match status" value="1"/>
</dbReference>
<keyword evidence="3" id="KW-0274">FAD</keyword>
<gene>
    <name evidence="8" type="ORF">ACFQGD_17035</name>
</gene>
<proteinExistence type="inferred from homology"/>
<keyword evidence="9" id="KW-1185">Reference proteome</keyword>
<dbReference type="PRINTS" id="PR00368">
    <property type="entry name" value="FADPNR"/>
</dbReference>
<dbReference type="SUPFAM" id="SSF51905">
    <property type="entry name" value="FAD/NAD(P)-binding domain"/>
    <property type="match status" value="2"/>
</dbReference>
<dbReference type="RefSeq" id="WP_345396868.1">
    <property type="nucleotide sequence ID" value="NZ_BAABLA010000026.1"/>
</dbReference>
<comment type="caution">
    <text evidence="8">The sequence shown here is derived from an EMBL/GenBank/DDBJ whole genome shotgun (WGS) entry which is preliminary data.</text>
</comment>
<feature type="domain" description="FAD/NAD(P)-binding" evidence="7">
    <location>
        <begin position="13"/>
        <end position="336"/>
    </location>
</feature>
<keyword evidence="2" id="KW-0285">Flavoprotein</keyword>
<feature type="compositionally biased region" description="Low complexity" evidence="6">
    <location>
        <begin position="440"/>
        <end position="453"/>
    </location>
</feature>